<sequence length="216" mass="23885">MRKILGAILAISGTIILSLAIFQYAEHRTSINKAMAQANVLIDMSREGDLYVEEEQVSLAGKAESAPESAPLADRKAFDPKPNDVIGILQIPKLKADLPIIEGTDEEMLDKGVGHYSASVFPSDGEQIVLSGHRDIVFRNFDKLAVGDRFIVKLPYGTFEYEIKSTDIVDKDDTTVIGPMGTEVLVVTTCYPFRYVGDAPERYIMYAYPYEGDDLI</sequence>
<dbReference type="SUPFAM" id="SSF63817">
    <property type="entry name" value="Sortase"/>
    <property type="match status" value="1"/>
</dbReference>
<dbReference type="Gene3D" id="2.40.260.10">
    <property type="entry name" value="Sortase"/>
    <property type="match status" value="1"/>
</dbReference>
<gene>
    <name evidence="3" type="ORF">DLM86_31025</name>
</gene>
<dbReference type="Pfam" id="PF04203">
    <property type="entry name" value="Sortase"/>
    <property type="match status" value="1"/>
</dbReference>
<dbReference type="NCBIfam" id="TIGR01076">
    <property type="entry name" value="sortase_fam"/>
    <property type="match status" value="1"/>
</dbReference>
<dbReference type="GO" id="GO:0016787">
    <property type="term" value="F:hydrolase activity"/>
    <property type="evidence" value="ECO:0007669"/>
    <property type="project" value="UniProtKB-KW"/>
</dbReference>
<evidence type="ECO:0000256" key="2">
    <source>
        <dbReference type="PIRSR" id="PIRSR605754-1"/>
    </source>
</evidence>
<dbReference type="Proteomes" id="UP000247476">
    <property type="component" value="Unassembled WGS sequence"/>
</dbReference>
<keyword evidence="4" id="KW-1185">Reference proteome</keyword>
<feature type="active site" description="Acyl-thioester intermediate" evidence="2">
    <location>
        <position position="190"/>
    </location>
</feature>
<proteinExistence type="predicted"/>
<dbReference type="NCBIfam" id="NF033746">
    <property type="entry name" value="class_D_sortase"/>
    <property type="match status" value="1"/>
</dbReference>
<protein>
    <submittedName>
        <fullName evidence="3">Class D sortase</fullName>
    </submittedName>
</protein>
<feature type="active site" description="Proton donor/acceptor" evidence="2">
    <location>
        <position position="133"/>
    </location>
</feature>
<dbReference type="EMBL" id="QJVJ01000023">
    <property type="protein sequence ID" value="PYI50080.1"/>
    <property type="molecule type" value="Genomic_DNA"/>
</dbReference>
<evidence type="ECO:0000313" key="4">
    <source>
        <dbReference type="Proteomes" id="UP000247476"/>
    </source>
</evidence>
<dbReference type="InterPro" id="IPR041999">
    <property type="entry name" value="Sortase_D_1"/>
</dbReference>
<accession>A0A2V5K8J7</accession>
<reference evidence="3 4" key="1">
    <citation type="submission" date="2018-05" db="EMBL/GenBank/DDBJ databases">
        <title>Paenibacillus flagellatus sp. nov., isolated from selenium mineral soil.</title>
        <authorList>
            <person name="Dai X."/>
        </authorList>
    </citation>
    <scope>NUCLEOTIDE SEQUENCE [LARGE SCALE GENOMIC DNA]</scope>
    <source>
        <strain evidence="3 4">DXL2</strain>
    </source>
</reference>
<evidence type="ECO:0000256" key="1">
    <source>
        <dbReference type="ARBA" id="ARBA00022801"/>
    </source>
</evidence>
<organism evidence="3 4">
    <name type="scientific">Paenibacillus flagellatus</name>
    <dbReference type="NCBI Taxonomy" id="2211139"/>
    <lineage>
        <taxon>Bacteria</taxon>
        <taxon>Bacillati</taxon>
        <taxon>Bacillota</taxon>
        <taxon>Bacilli</taxon>
        <taxon>Bacillales</taxon>
        <taxon>Paenibacillaceae</taxon>
        <taxon>Paenibacillus</taxon>
    </lineage>
</organism>
<dbReference type="AlphaFoldDB" id="A0A2V5K8J7"/>
<dbReference type="InterPro" id="IPR023365">
    <property type="entry name" value="Sortase_dom-sf"/>
</dbReference>
<name>A0A2V5K8J7_9BACL</name>
<dbReference type="RefSeq" id="WP_110844030.1">
    <property type="nucleotide sequence ID" value="NZ_QJVJ01000023.1"/>
</dbReference>
<dbReference type="InterPro" id="IPR005754">
    <property type="entry name" value="Sortase"/>
</dbReference>
<comment type="caution">
    <text evidence="3">The sequence shown here is derived from an EMBL/GenBank/DDBJ whole genome shotgun (WGS) entry which is preliminary data.</text>
</comment>
<dbReference type="CDD" id="cd05828">
    <property type="entry name" value="Sortase_D_1"/>
    <property type="match status" value="1"/>
</dbReference>
<dbReference type="OrthoDB" id="165822at2"/>
<keyword evidence="1" id="KW-0378">Hydrolase</keyword>
<evidence type="ECO:0000313" key="3">
    <source>
        <dbReference type="EMBL" id="PYI50080.1"/>
    </source>
</evidence>
<dbReference type="InterPro" id="IPR053525">
    <property type="entry name" value="Sortase_D"/>
</dbReference>